<feature type="binding site" evidence="17">
    <location>
        <position position="164"/>
    </location>
    <ligand>
        <name>[4Fe-4S] cluster</name>
        <dbReference type="ChEBI" id="CHEBI:49883"/>
    </ligand>
</feature>
<evidence type="ECO:0000256" key="12">
    <source>
        <dbReference type="ARBA" id="ARBA00023204"/>
    </source>
</evidence>
<evidence type="ECO:0000313" key="21">
    <source>
        <dbReference type="Proteomes" id="UP000095300"/>
    </source>
</evidence>
<accession>A0A1I8PPA1</accession>
<evidence type="ECO:0000256" key="3">
    <source>
        <dbReference type="ARBA" id="ARBA00022723"/>
    </source>
</evidence>
<keyword evidence="21" id="KW-1185">Reference proteome</keyword>
<evidence type="ECO:0000256" key="4">
    <source>
        <dbReference type="ARBA" id="ARBA00022741"/>
    </source>
</evidence>
<feature type="region of interest" description="Disordered" evidence="18">
    <location>
        <begin position="846"/>
        <end position="879"/>
    </location>
</feature>
<dbReference type="SMART" id="SM00491">
    <property type="entry name" value="HELICc2"/>
    <property type="match status" value="1"/>
</dbReference>
<dbReference type="GO" id="GO:0006281">
    <property type="term" value="P:DNA repair"/>
    <property type="evidence" value="ECO:0007669"/>
    <property type="project" value="UniProtKB-UniRule"/>
</dbReference>
<dbReference type="GO" id="GO:0010569">
    <property type="term" value="P:regulation of double-strand break repair via homologous recombination"/>
    <property type="evidence" value="ECO:0007669"/>
    <property type="project" value="UniProtKB-UniRule"/>
</dbReference>
<keyword evidence="8 17" id="KW-0067">ATP-binding</keyword>
<dbReference type="STRING" id="35570.A0A1I8PPA1"/>
<dbReference type="InterPro" id="IPR006554">
    <property type="entry name" value="Helicase-like_DEXD_c2"/>
</dbReference>
<evidence type="ECO:0000259" key="19">
    <source>
        <dbReference type="PROSITE" id="PS51193"/>
    </source>
</evidence>
<dbReference type="GO" id="GO:0005524">
    <property type="term" value="F:ATP binding"/>
    <property type="evidence" value="ECO:0007669"/>
    <property type="project" value="UniProtKB-UniRule"/>
</dbReference>
<dbReference type="InterPro" id="IPR014013">
    <property type="entry name" value="Helic_SF1/SF2_ATP-bd_DinG/Rad3"/>
</dbReference>
<feature type="domain" description="Helicase ATP-binding" evidence="19">
    <location>
        <begin position="7"/>
        <end position="316"/>
    </location>
</feature>
<dbReference type="GO" id="GO:0005634">
    <property type="term" value="C:nucleus"/>
    <property type="evidence" value="ECO:0007669"/>
    <property type="project" value="UniProtKB-SubCell"/>
</dbReference>
<name>A0A1I8PPA1_STOCA</name>
<dbReference type="Gene3D" id="1.20.1160.20">
    <property type="match status" value="1"/>
</dbReference>
<evidence type="ECO:0000256" key="10">
    <source>
        <dbReference type="ARBA" id="ARBA00023014"/>
    </source>
</evidence>
<dbReference type="Pfam" id="PF06733">
    <property type="entry name" value="DEAD_2"/>
    <property type="match status" value="1"/>
</dbReference>
<organism evidence="20 21">
    <name type="scientific">Stomoxys calcitrans</name>
    <name type="common">Stable fly</name>
    <name type="synonym">Conops calcitrans</name>
    <dbReference type="NCBI Taxonomy" id="35570"/>
    <lineage>
        <taxon>Eukaryota</taxon>
        <taxon>Metazoa</taxon>
        <taxon>Ecdysozoa</taxon>
        <taxon>Arthropoda</taxon>
        <taxon>Hexapoda</taxon>
        <taxon>Insecta</taxon>
        <taxon>Pterygota</taxon>
        <taxon>Neoptera</taxon>
        <taxon>Endopterygota</taxon>
        <taxon>Diptera</taxon>
        <taxon>Brachycera</taxon>
        <taxon>Muscomorpha</taxon>
        <taxon>Muscoidea</taxon>
        <taxon>Muscidae</taxon>
        <taxon>Stomoxys</taxon>
    </lineage>
</organism>
<keyword evidence="13 17" id="KW-0413">Isomerase</keyword>
<feature type="binding site" evidence="17">
    <location>
        <position position="146"/>
    </location>
    <ligand>
        <name>[4Fe-4S] cluster</name>
        <dbReference type="ChEBI" id="CHEBI:49883"/>
    </ligand>
</feature>
<evidence type="ECO:0000256" key="8">
    <source>
        <dbReference type="ARBA" id="ARBA00022840"/>
    </source>
</evidence>
<dbReference type="InterPro" id="IPR006555">
    <property type="entry name" value="ATP-dep_Helicase_C"/>
</dbReference>
<comment type="similarity">
    <text evidence="17">Belongs to the helicase family. RAD3/XPD subfamily.</text>
</comment>
<keyword evidence="11 17" id="KW-0238">DNA-binding</keyword>
<proteinExistence type="inferred from homology"/>
<evidence type="ECO:0000256" key="18">
    <source>
        <dbReference type="SAM" id="MobiDB-lite"/>
    </source>
</evidence>
<dbReference type="GO" id="GO:0045910">
    <property type="term" value="P:negative regulation of DNA recombination"/>
    <property type="evidence" value="ECO:0007669"/>
    <property type="project" value="TreeGrafter"/>
</dbReference>
<evidence type="ECO:0000256" key="1">
    <source>
        <dbReference type="ARBA" id="ARBA00004123"/>
    </source>
</evidence>
<evidence type="ECO:0000256" key="15">
    <source>
        <dbReference type="ARBA" id="ARBA00049360"/>
    </source>
</evidence>
<dbReference type="InterPro" id="IPR045028">
    <property type="entry name" value="DinG/Rad3-like"/>
</dbReference>
<keyword evidence="3 17" id="KW-0479">Metal-binding</keyword>
<comment type="catalytic activity">
    <reaction evidence="15 17">
        <text>ATP + H2O = ADP + phosphate + H(+)</text>
        <dbReference type="Rhea" id="RHEA:13065"/>
        <dbReference type="ChEBI" id="CHEBI:15377"/>
        <dbReference type="ChEBI" id="CHEBI:15378"/>
        <dbReference type="ChEBI" id="CHEBI:30616"/>
        <dbReference type="ChEBI" id="CHEBI:43474"/>
        <dbReference type="ChEBI" id="CHEBI:456216"/>
    </reaction>
</comment>
<dbReference type="GO" id="GO:0016887">
    <property type="term" value="F:ATP hydrolysis activity"/>
    <property type="evidence" value="ECO:0007669"/>
    <property type="project" value="RHEA"/>
</dbReference>
<dbReference type="EnsemblMetazoa" id="SCAU009896-RA">
    <property type="protein sequence ID" value="SCAU009896-PA"/>
    <property type="gene ID" value="SCAU009896"/>
</dbReference>
<evidence type="ECO:0000313" key="20">
    <source>
        <dbReference type="EnsemblMetazoa" id="SCAU009896-PA"/>
    </source>
</evidence>
<dbReference type="InterPro" id="IPR027417">
    <property type="entry name" value="P-loop_NTPase"/>
</dbReference>
<dbReference type="Proteomes" id="UP000095300">
    <property type="component" value="Unassembled WGS sequence"/>
</dbReference>
<dbReference type="InterPro" id="IPR030845">
    <property type="entry name" value="RTEL1"/>
</dbReference>
<dbReference type="InterPro" id="IPR057498">
    <property type="entry name" value="Rtel1_ARCH"/>
</dbReference>
<keyword evidence="14 17" id="KW-0539">Nucleus</keyword>
<evidence type="ECO:0000256" key="17">
    <source>
        <dbReference type="HAMAP-Rule" id="MF_03065"/>
    </source>
</evidence>
<protein>
    <recommendedName>
        <fullName evidence="16 17">Regulator of telomere elongation helicase 1 homolog</fullName>
        <ecNumber evidence="17">5.6.2.-</ecNumber>
    </recommendedName>
</protein>
<dbReference type="CDD" id="cd17970">
    <property type="entry name" value="DEAHc_FancJ"/>
    <property type="match status" value="1"/>
</dbReference>
<dbReference type="HAMAP" id="MF_03065">
    <property type="entry name" value="RTEL1"/>
    <property type="match status" value="1"/>
</dbReference>
<keyword evidence="4 17" id="KW-0547">Nucleotide-binding</keyword>
<keyword evidence="2 17" id="KW-0004">4Fe-4S</keyword>
<comment type="function">
    <text evidence="17">A probable ATP-dependent DNA helicase implicated in DNA repair and the maintenance of genomic stability. Acts as an anti-recombinase to counteract toxic recombination and limit crossover during meiosis. Regulates meiotic recombination and crossover homeostasis by physically dissociating strand invasion events and thereby promotes noncrossover repair by meiotic synthesis dependent strand annealing (SDSA) as well as disassembly of D loop recombination intermediates.</text>
</comment>
<gene>
    <name evidence="20" type="primary">106089653</name>
</gene>
<dbReference type="FunFam" id="3.40.50.300:FF:000431">
    <property type="entry name" value="Regulator of telomere elongation helicase 1"/>
    <property type="match status" value="1"/>
</dbReference>
<dbReference type="GO" id="GO:0006260">
    <property type="term" value="P:DNA replication"/>
    <property type="evidence" value="ECO:0007669"/>
    <property type="project" value="InterPro"/>
</dbReference>
<dbReference type="GO" id="GO:0003677">
    <property type="term" value="F:DNA binding"/>
    <property type="evidence" value="ECO:0007669"/>
    <property type="project" value="UniProtKB-UniRule"/>
</dbReference>
<keyword evidence="7 17" id="KW-0347">Helicase</keyword>
<keyword evidence="10 17" id="KW-0411">Iron-sulfur</keyword>
<evidence type="ECO:0000256" key="11">
    <source>
        <dbReference type="ARBA" id="ARBA00023125"/>
    </source>
</evidence>
<evidence type="ECO:0000256" key="5">
    <source>
        <dbReference type="ARBA" id="ARBA00022763"/>
    </source>
</evidence>
<dbReference type="CDD" id="cd18788">
    <property type="entry name" value="SF2_C_XPD"/>
    <property type="match status" value="1"/>
</dbReference>
<feature type="binding site" evidence="17">
    <location>
        <position position="173"/>
    </location>
    <ligand>
        <name>[4Fe-4S] cluster</name>
        <dbReference type="ChEBI" id="CHEBI:49883"/>
    </ligand>
</feature>
<evidence type="ECO:0000256" key="16">
    <source>
        <dbReference type="ARBA" id="ARBA00073810"/>
    </source>
</evidence>
<dbReference type="OrthoDB" id="19182at2759"/>
<dbReference type="SUPFAM" id="SSF52540">
    <property type="entry name" value="P-loop containing nucleoside triphosphate hydrolases"/>
    <property type="match status" value="2"/>
</dbReference>
<keyword evidence="6 17" id="KW-0378">Hydrolase</keyword>
<dbReference type="GO" id="GO:1904430">
    <property type="term" value="P:negative regulation of t-circle formation"/>
    <property type="evidence" value="ECO:0007669"/>
    <property type="project" value="TreeGrafter"/>
</dbReference>
<dbReference type="VEuPathDB" id="VectorBase:SCAU009896"/>
<dbReference type="GO" id="GO:0006310">
    <property type="term" value="P:DNA recombination"/>
    <property type="evidence" value="ECO:0007669"/>
    <property type="project" value="InterPro"/>
</dbReference>
<dbReference type="PROSITE" id="PS51193">
    <property type="entry name" value="HELICASE_ATP_BIND_2"/>
    <property type="match status" value="1"/>
</dbReference>
<dbReference type="SMART" id="SM00488">
    <property type="entry name" value="DEXDc2"/>
    <property type="match status" value="1"/>
</dbReference>
<evidence type="ECO:0000256" key="13">
    <source>
        <dbReference type="ARBA" id="ARBA00023235"/>
    </source>
</evidence>
<dbReference type="GO" id="GO:0070182">
    <property type="term" value="F:DNA polymerase binding"/>
    <property type="evidence" value="ECO:0007669"/>
    <property type="project" value="TreeGrafter"/>
</dbReference>
<feature type="binding site" evidence="17">
    <location>
        <position position="209"/>
    </location>
    <ligand>
        <name>[4Fe-4S] cluster</name>
        <dbReference type="ChEBI" id="CHEBI:49883"/>
    </ligand>
</feature>
<sequence>MPETIIAGVPVHFPFEPYEVQRAYMEKVIICLRDGTNGVLESPTGTGKTLSLLCSSLAWLQSRKEEMKNQIQRVTPSPHDLKDNPLLAEHLEMIARSKGKGGNWGLPKIIYASRTHSQLTQAMQELKRTSYSYMRAVVLGSRDQLCIHPEVMRELGNANKTQMCKLRVQTRTCSFHHRVESRKDDPEFRGPTVMDIEDLVKVGQKLKMCPYFAAKELVDDADIVFMPYNYLLDPTARKANKIELNNAICILDEAHNIEKICEESASVQIKSSDVAMAIEDTTHVMKAMSGGDMLDSAGDEPKDFTIDDLALLKEMLLELEKAFDDILVENKQEGATFPASYIFDLLGKANISYGSSKAIVALLDKLIQFMAVESQNSMARKGGSYQKLSDLFTVVFINKEDSLQKVYRSFKVHVQIEEVKQHNSRGANQSGWLSKGNASSSSKAGKIINYWCFNPGFGMEQLLNTNVRSVILTSGTLAPLKPLIAELAIPVAQRLENPHIVSSSQVYVKIIGSGPDREQLISNYQNRDNPKYISSLGSTILNVSRLVPDGLLVFFPSYPMLNQCVNSWQASGLWSDISRHKPIYVEPRSKDDFTNTMEQFYQSIKDSKGACFMAVCRGKVSEGLDFADRNGRAVIITGLPFPPLKDPKVILKKKYLEDNRTKENELLSGQAWYSLDATRAVNQAIGRVIRHRNDYGAILLCDVRFQQSSQIQQLSKWIRDILGNQPKNTAFGPVVKELRDFFRNADKTMPKPKERCIETLVQDSCEIVEEPVRSKLFADPKEVLAAKNKFQNAHTQAIKIEKTNSIVSWSPNDYAAAAGRSNSGKLPSAMDFMSRLDSDVSAIDFNSSSSSSSGGLVKIHKRERSPTSSQMSSSSSSAFQNDLSKKKKYKLIDNTSSLVSSQLSASTTSKINAFSFGHKAQLTTCDEDNKKAPEDRMELLKVLRGLLPPSDFSAFTAGLVAYKRDDNIEALLNILFRLLAKPSSMYLLRGMKRFLKTEHRSKFDERLAFHS</sequence>
<evidence type="ECO:0000256" key="9">
    <source>
        <dbReference type="ARBA" id="ARBA00023004"/>
    </source>
</evidence>
<dbReference type="GO" id="GO:0046872">
    <property type="term" value="F:metal ion binding"/>
    <property type="evidence" value="ECO:0007669"/>
    <property type="project" value="UniProtKB-UniRule"/>
</dbReference>
<comment type="subcellular location">
    <subcellularLocation>
        <location evidence="1 17">Nucleus</location>
    </subcellularLocation>
</comment>
<evidence type="ECO:0000256" key="2">
    <source>
        <dbReference type="ARBA" id="ARBA00022485"/>
    </source>
</evidence>
<dbReference type="AlphaFoldDB" id="A0A1I8PPA1"/>
<dbReference type="NCBIfam" id="TIGR00604">
    <property type="entry name" value="rad3"/>
    <property type="match status" value="1"/>
</dbReference>
<reference evidence="20" key="1">
    <citation type="submission" date="2020-05" db="UniProtKB">
        <authorList>
            <consortium name="EnsemblMetazoa"/>
        </authorList>
    </citation>
    <scope>IDENTIFICATION</scope>
    <source>
        <strain evidence="20">USDA</strain>
    </source>
</reference>
<keyword evidence="9 17" id="KW-0408">Iron</keyword>
<dbReference type="GO" id="GO:0090657">
    <property type="term" value="P:telomeric loop disassembly"/>
    <property type="evidence" value="ECO:0007669"/>
    <property type="project" value="TreeGrafter"/>
</dbReference>
<dbReference type="Pfam" id="PF23116">
    <property type="entry name" value="HHD_RTEL1"/>
    <property type="match status" value="1"/>
</dbReference>
<keyword evidence="12 17" id="KW-0234">DNA repair</keyword>
<evidence type="ECO:0000256" key="7">
    <source>
        <dbReference type="ARBA" id="ARBA00022806"/>
    </source>
</evidence>
<dbReference type="InterPro" id="IPR010614">
    <property type="entry name" value="RAD3-like_helicase_DEAD"/>
</dbReference>
<dbReference type="Gene3D" id="3.40.50.300">
    <property type="entry name" value="P-loop containing nucleotide triphosphate hydrolases"/>
    <property type="match status" value="2"/>
</dbReference>
<dbReference type="PANTHER" id="PTHR11472">
    <property type="entry name" value="DNA REPAIR DEAD HELICASE RAD3/XP-D SUBFAMILY MEMBER"/>
    <property type="match status" value="1"/>
</dbReference>
<dbReference type="GO" id="GO:0051539">
    <property type="term" value="F:4 iron, 4 sulfur cluster binding"/>
    <property type="evidence" value="ECO:0007669"/>
    <property type="project" value="UniProtKB-UniRule"/>
</dbReference>
<evidence type="ECO:0000256" key="6">
    <source>
        <dbReference type="ARBA" id="ARBA00022801"/>
    </source>
</evidence>
<dbReference type="Pfam" id="PF23109">
    <property type="entry name" value="ARCH_RTEL1"/>
    <property type="match status" value="1"/>
</dbReference>
<dbReference type="GO" id="GO:0003678">
    <property type="term" value="F:DNA helicase activity"/>
    <property type="evidence" value="ECO:0007669"/>
    <property type="project" value="UniProtKB-UniRule"/>
</dbReference>
<keyword evidence="5 17" id="KW-0227">DNA damage</keyword>
<dbReference type="KEGG" id="scac:106089653"/>
<feature type="compositionally biased region" description="Low complexity" evidence="18">
    <location>
        <begin position="866"/>
        <end position="877"/>
    </location>
</feature>
<dbReference type="EC" id="5.6.2.-" evidence="17"/>
<dbReference type="PANTHER" id="PTHR11472:SF34">
    <property type="entry name" value="REGULATOR OF TELOMERE ELONGATION HELICASE 1"/>
    <property type="match status" value="1"/>
</dbReference>
<dbReference type="Pfam" id="PF13307">
    <property type="entry name" value="Helicase_C_2"/>
    <property type="match status" value="1"/>
</dbReference>
<evidence type="ECO:0000256" key="14">
    <source>
        <dbReference type="ARBA" id="ARBA00023242"/>
    </source>
</evidence>
<dbReference type="InterPro" id="IPR013020">
    <property type="entry name" value="Rad3/Chl1-like"/>
</dbReference>